<feature type="domain" description="Primosomal protein N' 3' DNA-binding" evidence="4">
    <location>
        <begin position="17"/>
        <end position="104"/>
    </location>
</feature>
<organism evidence="5">
    <name type="scientific">hydrothermal vent metagenome</name>
    <dbReference type="NCBI Taxonomy" id="652676"/>
    <lineage>
        <taxon>unclassified sequences</taxon>
        <taxon>metagenomes</taxon>
        <taxon>ecological metagenomes</taxon>
    </lineage>
</organism>
<dbReference type="PANTHER" id="PTHR30580:SF0">
    <property type="entry name" value="PRIMOSOMAL PROTEIN N"/>
    <property type="match status" value="1"/>
</dbReference>
<dbReference type="GO" id="GO:0006270">
    <property type="term" value="P:DNA replication initiation"/>
    <property type="evidence" value="ECO:0007669"/>
    <property type="project" value="TreeGrafter"/>
</dbReference>
<dbReference type="SUPFAM" id="SSF52540">
    <property type="entry name" value="P-loop containing nucleoside triphosphate hydrolases"/>
    <property type="match status" value="1"/>
</dbReference>
<evidence type="ECO:0000256" key="3">
    <source>
        <dbReference type="ARBA" id="ARBA00023125"/>
    </source>
</evidence>
<keyword evidence="1" id="KW-0547">Nucleotide-binding</keyword>
<name>A0A3B0V7C7_9ZZZZ</name>
<gene>
    <name evidence="5" type="ORF">MNBD_CPR01-166</name>
</gene>
<dbReference type="GO" id="GO:0005524">
    <property type="term" value="F:ATP binding"/>
    <property type="evidence" value="ECO:0007669"/>
    <property type="project" value="UniProtKB-KW"/>
</dbReference>
<keyword evidence="3" id="KW-0238">DNA-binding</keyword>
<dbReference type="GO" id="GO:0006302">
    <property type="term" value="P:double-strand break repair"/>
    <property type="evidence" value="ECO:0007669"/>
    <property type="project" value="TreeGrafter"/>
</dbReference>
<keyword evidence="2" id="KW-0067">ATP-binding</keyword>
<proteinExistence type="predicted"/>
<sequence>MFVIDVIPFARFAPAGALSYRFNEYVLPGTIVSVPLRKKTVPGIVVACTSVRDAKESIKTAPFVLRSGAVTTTGILPKSYRIALTKTATYHLLPMGVILREMIPEAFLTHGFPKKLFAGTGHSLSFCEKTYTLRIEEYKKIISCTKGTVLIVVPTAVEIDRFADTFPSAIVVTGALTQKKRLASLKKIKDADIIITTPKYSFIPIPHLAHIIIERESANSYLTVARSPIDTRIAINALAHERSMQTTIGDYPLRMEIRPKPGSALKSISASPIKIFDVRKKITQAPFKALPEQILSIIKSTHEQHGRSAIFAVRRGYASTVICRDCGTSVRTTDGRPLSLITVAGKRVFRSSNGDTVIDAKALCDKCGSWNLIPIGVGVERIAEAVRNNFPNAPLVLFDTNTIRTPRDARSASTKFDIPGTIIVGTEALIPWLNPSNPISLAVVASADSLLALPFWRTRERLARLAFSLTERAEKVAVVTRRPDDAIFTTLENRLDNAFFKEEDSMRKQLNYPPYGHIVTIRIESSITKIEKDTALVQSMLKPKTGIEIPDRYATQNKVVRTIVYKYIDIQKWSDEAQELSQKIYRLPPNITVRIDPESLW</sequence>
<dbReference type="Gene3D" id="3.40.1440.60">
    <property type="entry name" value="PriA, 3(prime) DNA-binding domain"/>
    <property type="match status" value="1"/>
</dbReference>
<dbReference type="InterPro" id="IPR027417">
    <property type="entry name" value="P-loop_NTPase"/>
</dbReference>
<dbReference type="AlphaFoldDB" id="A0A3B0V7C7"/>
<dbReference type="InterPro" id="IPR041222">
    <property type="entry name" value="PriA_3primeBD"/>
</dbReference>
<evidence type="ECO:0000256" key="2">
    <source>
        <dbReference type="ARBA" id="ARBA00022840"/>
    </source>
</evidence>
<dbReference type="InterPro" id="IPR042115">
    <property type="entry name" value="PriA_3primeBD_sf"/>
</dbReference>
<evidence type="ECO:0000259" key="4">
    <source>
        <dbReference type="Pfam" id="PF17764"/>
    </source>
</evidence>
<keyword evidence="5" id="KW-0378">Hydrolase</keyword>
<dbReference type="GO" id="GO:0003677">
    <property type="term" value="F:DNA binding"/>
    <property type="evidence" value="ECO:0007669"/>
    <property type="project" value="UniProtKB-KW"/>
</dbReference>
<reference evidence="5" key="1">
    <citation type="submission" date="2018-06" db="EMBL/GenBank/DDBJ databases">
        <authorList>
            <person name="Zhirakovskaya E."/>
        </authorList>
    </citation>
    <scope>NUCLEOTIDE SEQUENCE</scope>
</reference>
<dbReference type="Gene3D" id="3.40.50.300">
    <property type="entry name" value="P-loop containing nucleotide triphosphate hydrolases"/>
    <property type="match status" value="1"/>
</dbReference>
<evidence type="ECO:0000313" key="5">
    <source>
        <dbReference type="EMBL" id="VAW32749.1"/>
    </source>
</evidence>
<accession>A0A3B0V7C7</accession>
<keyword evidence="5" id="KW-0347">Helicase</keyword>
<protein>
    <submittedName>
        <fullName evidence="5">Helicase PriA essential for oriC/DnaA-independent DNA replication</fullName>
    </submittedName>
</protein>
<dbReference type="GO" id="GO:0043138">
    <property type="term" value="F:3'-5' DNA helicase activity"/>
    <property type="evidence" value="ECO:0007669"/>
    <property type="project" value="TreeGrafter"/>
</dbReference>
<evidence type="ECO:0000256" key="1">
    <source>
        <dbReference type="ARBA" id="ARBA00022741"/>
    </source>
</evidence>
<dbReference type="GO" id="GO:0006310">
    <property type="term" value="P:DNA recombination"/>
    <property type="evidence" value="ECO:0007669"/>
    <property type="project" value="TreeGrafter"/>
</dbReference>
<dbReference type="Pfam" id="PF17764">
    <property type="entry name" value="PriA_3primeBD"/>
    <property type="match status" value="1"/>
</dbReference>
<dbReference type="EMBL" id="UOEV01000064">
    <property type="protein sequence ID" value="VAW32749.1"/>
    <property type="molecule type" value="Genomic_DNA"/>
</dbReference>
<dbReference type="PANTHER" id="PTHR30580">
    <property type="entry name" value="PRIMOSOMAL PROTEIN N"/>
    <property type="match status" value="1"/>
</dbReference>